<evidence type="ECO:0000313" key="5">
    <source>
        <dbReference type="EMBL" id="VAW09765.1"/>
    </source>
</evidence>
<keyword evidence="2" id="KW-0238">DNA-binding</keyword>
<dbReference type="SUPFAM" id="SSF46785">
    <property type="entry name" value="Winged helix' DNA-binding domain"/>
    <property type="match status" value="1"/>
</dbReference>
<keyword evidence="1" id="KW-0805">Transcription regulation</keyword>
<gene>
    <name evidence="5" type="ORF">MNBD_ACTINO02-1829</name>
</gene>
<dbReference type="EMBL" id="UOEK01000648">
    <property type="protein sequence ID" value="VAW09765.1"/>
    <property type="molecule type" value="Genomic_DNA"/>
</dbReference>
<dbReference type="PANTHER" id="PTHR33154">
    <property type="entry name" value="TRANSCRIPTIONAL REGULATOR, ARSR FAMILY"/>
    <property type="match status" value="1"/>
</dbReference>
<dbReference type="CDD" id="cd00090">
    <property type="entry name" value="HTH_ARSR"/>
    <property type="match status" value="1"/>
</dbReference>
<dbReference type="Pfam" id="PF01022">
    <property type="entry name" value="HTH_5"/>
    <property type="match status" value="1"/>
</dbReference>
<keyword evidence="3" id="KW-0804">Transcription</keyword>
<feature type="domain" description="HTH arsR-type" evidence="4">
    <location>
        <begin position="32"/>
        <end position="124"/>
    </location>
</feature>
<dbReference type="NCBIfam" id="NF033788">
    <property type="entry name" value="HTH_metalloreg"/>
    <property type="match status" value="1"/>
</dbReference>
<dbReference type="InterPro" id="IPR051081">
    <property type="entry name" value="HTH_MetalResp_TranReg"/>
</dbReference>
<dbReference type="InterPro" id="IPR011991">
    <property type="entry name" value="ArsR-like_HTH"/>
</dbReference>
<reference evidence="5" key="1">
    <citation type="submission" date="2018-06" db="EMBL/GenBank/DDBJ databases">
        <authorList>
            <person name="Zhirakovskaya E."/>
        </authorList>
    </citation>
    <scope>NUCLEOTIDE SEQUENCE</scope>
</reference>
<organism evidence="5">
    <name type="scientific">hydrothermal vent metagenome</name>
    <dbReference type="NCBI Taxonomy" id="652676"/>
    <lineage>
        <taxon>unclassified sequences</taxon>
        <taxon>metagenomes</taxon>
        <taxon>ecological metagenomes</taxon>
    </lineage>
</organism>
<dbReference type="AlphaFoldDB" id="A0A3B0SV35"/>
<name>A0A3B0SV35_9ZZZZ</name>
<sequence length="137" mass="15304">GTIVTTTLQFRRHFDRRPMGRPAIIELTPRPLPDDELIARIFRGLGDATRVRILQFLIEGPRTQKDIVAEVGLSQGRVSQHLSCLVWCGYLDSERDGRVVQYRIANARVVALLDLGTAFLNSTSGDIGSCRTLAREN</sequence>
<dbReference type="PANTHER" id="PTHR33154:SF36">
    <property type="entry name" value="TRANSCRIPTIONAL REGULATOR"/>
    <property type="match status" value="1"/>
</dbReference>
<evidence type="ECO:0000259" key="4">
    <source>
        <dbReference type="PROSITE" id="PS50987"/>
    </source>
</evidence>
<dbReference type="PRINTS" id="PR00778">
    <property type="entry name" value="HTHARSR"/>
</dbReference>
<dbReference type="GO" id="GO:0003700">
    <property type="term" value="F:DNA-binding transcription factor activity"/>
    <property type="evidence" value="ECO:0007669"/>
    <property type="project" value="InterPro"/>
</dbReference>
<dbReference type="PROSITE" id="PS50987">
    <property type="entry name" value="HTH_ARSR_2"/>
    <property type="match status" value="1"/>
</dbReference>
<dbReference type="InterPro" id="IPR036390">
    <property type="entry name" value="WH_DNA-bd_sf"/>
</dbReference>
<evidence type="ECO:0000256" key="1">
    <source>
        <dbReference type="ARBA" id="ARBA00023015"/>
    </source>
</evidence>
<proteinExistence type="predicted"/>
<dbReference type="InterPro" id="IPR036388">
    <property type="entry name" value="WH-like_DNA-bd_sf"/>
</dbReference>
<protein>
    <recommendedName>
        <fullName evidence="4">HTH arsR-type domain-containing protein</fullName>
    </recommendedName>
</protein>
<dbReference type="SMART" id="SM00418">
    <property type="entry name" value="HTH_ARSR"/>
    <property type="match status" value="1"/>
</dbReference>
<feature type="non-terminal residue" evidence="5">
    <location>
        <position position="1"/>
    </location>
</feature>
<dbReference type="Gene3D" id="1.10.10.10">
    <property type="entry name" value="Winged helix-like DNA-binding domain superfamily/Winged helix DNA-binding domain"/>
    <property type="match status" value="1"/>
</dbReference>
<dbReference type="GO" id="GO:0003677">
    <property type="term" value="F:DNA binding"/>
    <property type="evidence" value="ECO:0007669"/>
    <property type="project" value="UniProtKB-KW"/>
</dbReference>
<dbReference type="InterPro" id="IPR001845">
    <property type="entry name" value="HTH_ArsR_DNA-bd_dom"/>
</dbReference>
<evidence type="ECO:0000256" key="2">
    <source>
        <dbReference type="ARBA" id="ARBA00023125"/>
    </source>
</evidence>
<accession>A0A3B0SV35</accession>
<evidence type="ECO:0000256" key="3">
    <source>
        <dbReference type="ARBA" id="ARBA00023163"/>
    </source>
</evidence>